<evidence type="ECO:0000313" key="3">
    <source>
        <dbReference type="Proteomes" id="UP000249293"/>
    </source>
</evidence>
<reference evidence="2 3" key="1">
    <citation type="submission" date="2018-06" db="EMBL/GenBank/DDBJ databases">
        <title>Population genomics shows no distinction between pathogenic Candida krusei and environmental Pichia kudriavzevii: One species, four names.</title>
        <authorList>
            <person name="Douglass A.P."/>
            <person name="Offei B."/>
            <person name="Braun-Galleani S."/>
            <person name="Coughlan A.Y."/>
            <person name="Martos A."/>
            <person name="Ortiz-Merino R.A."/>
            <person name="Byrne K.P."/>
            <person name="Wolfe K.H."/>
        </authorList>
    </citation>
    <scope>NUCLEOTIDE SEQUENCE [LARGE SCALE GENOMIC DNA]</scope>
    <source>
        <strain evidence="2 3">CBS573</strain>
    </source>
</reference>
<dbReference type="Proteomes" id="UP000249293">
    <property type="component" value="Chromosome 4"/>
</dbReference>
<dbReference type="EMBL" id="CP028776">
    <property type="protein sequence ID" value="AWU77926.1"/>
    <property type="molecule type" value="Genomic_DNA"/>
</dbReference>
<gene>
    <name evidence="2" type="ORF">C5L36_0D06520</name>
</gene>
<evidence type="ECO:0000313" key="2">
    <source>
        <dbReference type="EMBL" id="AWU77926.1"/>
    </source>
</evidence>
<dbReference type="KEGG" id="pkz:C5L36_0D06520"/>
<protein>
    <submittedName>
        <fullName evidence="2">Uncharacterized protein</fullName>
    </submittedName>
</protein>
<organism evidence="2 3">
    <name type="scientific">Pichia kudriavzevii</name>
    <name type="common">Yeast</name>
    <name type="synonym">Issatchenkia orientalis</name>
    <dbReference type="NCBI Taxonomy" id="4909"/>
    <lineage>
        <taxon>Eukaryota</taxon>
        <taxon>Fungi</taxon>
        <taxon>Dikarya</taxon>
        <taxon>Ascomycota</taxon>
        <taxon>Saccharomycotina</taxon>
        <taxon>Pichiomycetes</taxon>
        <taxon>Pichiales</taxon>
        <taxon>Pichiaceae</taxon>
        <taxon>Pichia</taxon>
    </lineage>
</organism>
<dbReference type="GO" id="GO:0007008">
    <property type="term" value="P:outer mitochondrial membrane organization"/>
    <property type="evidence" value="ECO:0007669"/>
    <property type="project" value="InterPro"/>
</dbReference>
<feature type="transmembrane region" description="Helical" evidence="1">
    <location>
        <begin position="30"/>
        <end position="49"/>
    </location>
</feature>
<name>A0A2U9RA68_PICKU</name>
<evidence type="ECO:0000256" key="1">
    <source>
        <dbReference type="SAM" id="Phobius"/>
    </source>
</evidence>
<dbReference type="Pfam" id="PF17237">
    <property type="entry name" value="Emr1"/>
    <property type="match status" value="1"/>
</dbReference>
<dbReference type="AlphaFoldDB" id="A0A2U9RA68"/>
<dbReference type="OrthoDB" id="2122015at2759"/>
<dbReference type="GO" id="GO:0005739">
    <property type="term" value="C:mitochondrion"/>
    <property type="evidence" value="ECO:0007669"/>
    <property type="project" value="GOC"/>
</dbReference>
<keyword evidence="3" id="KW-1185">Reference proteome</keyword>
<proteinExistence type="predicted"/>
<accession>A0A2U9RA68</accession>
<keyword evidence="1" id="KW-0472">Membrane</keyword>
<dbReference type="VEuPathDB" id="FungiDB:C5L36_0D06520"/>
<dbReference type="GeneID" id="40385754"/>
<keyword evidence="1" id="KW-1133">Transmembrane helix</keyword>
<keyword evidence="1" id="KW-0812">Transmembrane</keyword>
<sequence length="52" mass="6100">MAEPNVFQSLRHVFMSYRTEEEERAYSRQAFFNFIGFVTVSIGFSFVATKIL</sequence>
<dbReference type="RefSeq" id="XP_029323402.1">
    <property type="nucleotide sequence ID" value="XM_029467542.1"/>
</dbReference>
<dbReference type="InterPro" id="IPR035195">
    <property type="entry name" value="Emr1"/>
</dbReference>